<keyword evidence="2" id="KW-0806">Transcription termination</keyword>
<evidence type="ECO:0000313" key="4">
    <source>
        <dbReference type="EMBL" id="KAK1286454.1"/>
    </source>
</evidence>
<protein>
    <submittedName>
        <fullName evidence="4">Uncharacterized protein</fullName>
    </submittedName>
</protein>
<dbReference type="SMART" id="SM00733">
    <property type="entry name" value="Mterf"/>
    <property type="match status" value="6"/>
</dbReference>
<comment type="similarity">
    <text evidence="1">Belongs to the mTERF family.</text>
</comment>
<name>A0AAV9CCH0_ACOCL</name>
<reference evidence="4" key="2">
    <citation type="submission" date="2023-06" db="EMBL/GenBank/DDBJ databases">
        <authorList>
            <person name="Ma L."/>
            <person name="Liu K.-W."/>
            <person name="Li Z."/>
            <person name="Hsiao Y.-Y."/>
            <person name="Qi Y."/>
            <person name="Fu T."/>
            <person name="Tang G."/>
            <person name="Zhang D."/>
            <person name="Sun W.-H."/>
            <person name="Liu D.-K."/>
            <person name="Li Y."/>
            <person name="Chen G.-Z."/>
            <person name="Liu X.-D."/>
            <person name="Liao X.-Y."/>
            <person name="Jiang Y.-T."/>
            <person name="Yu X."/>
            <person name="Hao Y."/>
            <person name="Huang J."/>
            <person name="Zhao X.-W."/>
            <person name="Ke S."/>
            <person name="Chen Y.-Y."/>
            <person name="Wu W.-L."/>
            <person name="Hsu J.-L."/>
            <person name="Lin Y.-F."/>
            <person name="Huang M.-D."/>
            <person name="Li C.-Y."/>
            <person name="Huang L."/>
            <person name="Wang Z.-W."/>
            <person name="Zhao X."/>
            <person name="Zhong W.-Y."/>
            <person name="Peng D.-H."/>
            <person name="Ahmad S."/>
            <person name="Lan S."/>
            <person name="Zhang J.-S."/>
            <person name="Tsai W.-C."/>
            <person name="Van De Peer Y."/>
            <person name="Liu Z.-J."/>
        </authorList>
    </citation>
    <scope>NUCLEOTIDE SEQUENCE</scope>
    <source>
        <strain evidence="4">CP</strain>
        <tissue evidence="4">Leaves</tissue>
    </source>
</reference>
<accession>A0AAV9CCH0</accession>
<reference evidence="4" key="1">
    <citation type="journal article" date="2023" name="Nat. Commun.">
        <title>Diploid and tetraploid genomes of Acorus and the evolution of monocots.</title>
        <authorList>
            <person name="Ma L."/>
            <person name="Liu K.W."/>
            <person name="Li Z."/>
            <person name="Hsiao Y.Y."/>
            <person name="Qi Y."/>
            <person name="Fu T."/>
            <person name="Tang G.D."/>
            <person name="Zhang D."/>
            <person name="Sun W.H."/>
            <person name="Liu D.K."/>
            <person name="Li Y."/>
            <person name="Chen G.Z."/>
            <person name="Liu X.D."/>
            <person name="Liao X.Y."/>
            <person name="Jiang Y.T."/>
            <person name="Yu X."/>
            <person name="Hao Y."/>
            <person name="Huang J."/>
            <person name="Zhao X.W."/>
            <person name="Ke S."/>
            <person name="Chen Y.Y."/>
            <person name="Wu W.L."/>
            <person name="Hsu J.L."/>
            <person name="Lin Y.F."/>
            <person name="Huang M.D."/>
            <person name="Li C.Y."/>
            <person name="Huang L."/>
            <person name="Wang Z.W."/>
            <person name="Zhao X."/>
            <person name="Zhong W.Y."/>
            <person name="Peng D.H."/>
            <person name="Ahmad S."/>
            <person name="Lan S."/>
            <person name="Zhang J.S."/>
            <person name="Tsai W.C."/>
            <person name="Van de Peer Y."/>
            <person name="Liu Z.J."/>
        </authorList>
    </citation>
    <scope>NUCLEOTIDE SEQUENCE</scope>
    <source>
        <strain evidence="4">CP</strain>
    </source>
</reference>
<evidence type="ECO:0000256" key="3">
    <source>
        <dbReference type="ARBA" id="ARBA00022946"/>
    </source>
</evidence>
<keyword evidence="5" id="KW-1185">Reference proteome</keyword>
<dbReference type="Gene3D" id="1.25.70.10">
    <property type="entry name" value="Transcription termination factor 3, mitochondrial"/>
    <property type="match status" value="2"/>
</dbReference>
<dbReference type="PANTHER" id="PTHR13068:SF135">
    <property type="entry name" value="TRANSCRIPTION TERMINATION FACTOR MTERF8, CHLOROPLASTIC"/>
    <property type="match status" value="1"/>
</dbReference>
<dbReference type="Proteomes" id="UP001180020">
    <property type="component" value="Unassembled WGS sequence"/>
</dbReference>
<dbReference type="EMBL" id="JAUJYO010000020">
    <property type="protein sequence ID" value="KAK1286454.1"/>
    <property type="molecule type" value="Genomic_DNA"/>
</dbReference>
<dbReference type="InterPro" id="IPR003690">
    <property type="entry name" value="MTERF"/>
</dbReference>
<proteinExistence type="inferred from homology"/>
<gene>
    <name evidence="4" type="ORF">QJS10_CPB20g01623</name>
</gene>
<dbReference type="GO" id="GO:0003676">
    <property type="term" value="F:nucleic acid binding"/>
    <property type="evidence" value="ECO:0007669"/>
    <property type="project" value="InterPro"/>
</dbReference>
<evidence type="ECO:0000256" key="1">
    <source>
        <dbReference type="ARBA" id="ARBA00007692"/>
    </source>
</evidence>
<dbReference type="AlphaFoldDB" id="A0AAV9CCH0"/>
<dbReference type="GO" id="GO:0006353">
    <property type="term" value="P:DNA-templated transcription termination"/>
    <property type="evidence" value="ECO:0007669"/>
    <property type="project" value="UniProtKB-KW"/>
</dbReference>
<sequence length="478" mass="54554">MATAVVTKIPSTTTKKSKISLPISFNKQAFLSFHFNTLTERRKKHISKFSPIISHKTTTIPLLEFGLNEAETEALLTKNPSVHTETPQSLHDISTSLQSLGITGSALSRTVARHPQILTSAEIHHFIAFVRENLLGLEPHKLERLLVSTHPSLLPSFPEKVRTLVRFGVPNEKLVQVLNNVNLGTFCLKSVEDVELVMAFLDRFGGPDLVIRRPALLNLDLESQLEPRTEYLTALAGGDEKGTEALLRKLPSVLAYTVEHYESHVEFWRSNVGLSDDKIFKMLLVYPNIFSASRERKLAPRIEFLKECGLGSDDIFKFLLKSPLFLSLSFKKNLSKKLSFLVKIGYEHRTREMAFAFGASTRTSCENMQRVIGMFFEFGFTGEDLFAMSKRHPQVLQYNYESLEEKMEYLIEEMGRDIGELLAFPAFLGYRLDDRIKKRYELKKETRGKDMSLNKLLSVSSKHFYSKKLKNSREIKKK</sequence>
<keyword evidence="3" id="KW-0809">Transit peptide</keyword>
<organism evidence="4 5">
    <name type="scientific">Acorus calamus</name>
    <name type="common">Sweet flag</name>
    <dbReference type="NCBI Taxonomy" id="4465"/>
    <lineage>
        <taxon>Eukaryota</taxon>
        <taxon>Viridiplantae</taxon>
        <taxon>Streptophyta</taxon>
        <taxon>Embryophyta</taxon>
        <taxon>Tracheophyta</taxon>
        <taxon>Spermatophyta</taxon>
        <taxon>Magnoliopsida</taxon>
        <taxon>Liliopsida</taxon>
        <taxon>Acoraceae</taxon>
        <taxon>Acorus</taxon>
    </lineage>
</organism>
<dbReference type="PANTHER" id="PTHR13068">
    <property type="entry name" value="CGI-12 PROTEIN-RELATED"/>
    <property type="match status" value="1"/>
</dbReference>
<evidence type="ECO:0000313" key="5">
    <source>
        <dbReference type="Proteomes" id="UP001180020"/>
    </source>
</evidence>
<dbReference type="Pfam" id="PF02536">
    <property type="entry name" value="mTERF"/>
    <property type="match status" value="1"/>
</dbReference>
<comment type="caution">
    <text evidence="4">The sequence shown here is derived from an EMBL/GenBank/DDBJ whole genome shotgun (WGS) entry which is preliminary data.</text>
</comment>
<dbReference type="InterPro" id="IPR038538">
    <property type="entry name" value="MTERF_sf"/>
</dbReference>
<keyword evidence="2" id="KW-0805">Transcription regulation</keyword>
<evidence type="ECO:0000256" key="2">
    <source>
        <dbReference type="ARBA" id="ARBA00022472"/>
    </source>
</evidence>
<keyword evidence="2" id="KW-0804">Transcription</keyword>